<dbReference type="PANTHER" id="PTHR37841">
    <property type="entry name" value="GLR2918 PROTEIN"/>
    <property type="match status" value="1"/>
</dbReference>
<sequence>MIAAVLVMASACLGQVPNDDAWQPEWLREAKRDRLVYRGARGQDPIYPVAMGGYYGYMTVRGELVVLPVFDQADAFYENLARVETHGLAGFVNRAGKFQIEPVFDVADRFSEGRARVSVGGRWGFIDKVGRWTVEPGFDAVGRYHDKLAAVMLEGKVGYIERSGVWVAEPRFRSGRGFFEGRAAVEIPSRADLLASRWGFMDRSGRVVWADRSGEILELGDYREKVVRARTSSGWGFLDRDYRWVIPPKFDEASDFVSSRAAVREGSLWGYIDKSGSWVIRPSYGFAGDFEPATNTAMVDVRGATGFVDRTGRWVVKPVLMDAEPFASNWARIRLPAGWTWMDRRGRSFFNPERRVENFWDYSIGRVLSRRLETDPFFWIKRLYPEEGFARREVLQNPYPAEYEYDAVLPEPWNGLTRIEVEHKERPEPDMGGLGSVELGGGDVGVKQEGSQP</sequence>
<gene>
    <name evidence="2" type="ORF">Pan265_18220</name>
</gene>
<evidence type="ECO:0000256" key="1">
    <source>
        <dbReference type="SAM" id="MobiDB-lite"/>
    </source>
</evidence>
<dbReference type="PANTHER" id="PTHR37841:SF1">
    <property type="entry name" value="DUF3298 DOMAIN-CONTAINING PROTEIN"/>
    <property type="match status" value="1"/>
</dbReference>
<keyword evidence="3" id="KW-1185">Reference proteome</keyword>
<dbReference type="AlphaFoldDB" id="A0A518BYA9"/>
<feature type="compositionally biased region" description="Gly residues" evidence="1">
    <location>
        <begin position="432"/>
        <end position="444"/>
    </location>
</feature>
<protein>
    <submittedName>
        <fullName evidence="2">KWG Leptospira</fullName>
    </submittedName>
</protein>
<evidence type="ECO:0000313" key="2">
    <source>
        <dbReference type="EMBL" id="QDU71963.1"/>
    </source>
</evidence>
<dbReference type="Proteomes" id="UP000320386">
    <property type="component" value="Chromosome"/>
</dbReference>
<organism evidence="2 3">
    <name type="scientific">Mucisphaera calidilacus</name>
    <dbReference type="NCBI Taxonomy" id="2527982"/>
    <lineage>
        <taxon>Bacteria</taxon>
        <taxon>Pseudomonadati</taxon>
        <taxon>Planctomycetota</taxon>
        <taxon>Phycisphaerae</taxon>
        <taxon>Phycisphaerales</taxon>
        <taxon>Phycisphaeraceae</taxon>
        <taxon>Mucisphaera</taxon>
    </lineage>
</organism>
<reference evidence="2 3" key="1">
    <citation type="submission" date="2019-02" db="EMBL/GenBank/DDBJ databases">
        <title>Deep-cultivation of Planctomycetes and their phenomic and genomic characterization uncovers novel biology.</title>
        <authorList>
            <person name="Wiegand S."/>
            <person name="Jogler M."/>
            <person name="Boedeker C."/>
            <person name="Pinto D."/>
            <person name="Vollmers J."/>
            <person name="Rivas-Marin E."/>
            <person name="Kohn T."/>
            <person name="Peeters S.H."/>
            <person name="Heuer A."/>
            <person name="Rast P."/>
            <person name="Oberbeckmann S."/>
            <person name="Bunk B."/>
            <person name="Jeske O."/>
            <person name="Meyerdierks A."/>
            <person name="Storesund J.E."/>
            <person name="Kallscheuer N."/>
            <person name="Luecker S."/>
            <person name="Lage O.M."/>
            <person name="Pohl T."/>
            <person name="Merkel B.J."/>
            <person name="Hornburger P."/>
            <person name="Mueller R.-W."/>
            <person name="Bruemmer F."/>
            <person name="Labrenz M."/>
            <person name="Spormann A.M."/>
            <person name="Op den Camp H."/>
            <person name="Overmann J."/>
            <person name="Amann R."/>
            <person name="Jetten M.S.M."/>
            <person name="Mascher T."/>
            <person name="Medema M.H."/>
            <person name="Devos D.P."/>
            <person name="Kaster A.-K."/>
            <person name="Ovreas L."/>
            <person name="Rohde M."/>
            <person name="Galperin M.Y."/>
            <person name="Jogler C."/>
        </authorList>
    </citation>
    <scope>NUCLEOTIDE SEQUENCE [LARGE SCALE GENOMIC DNA]</scope>
    <source>
        <strain evidence="2 3">Pan265</strain>
    </source>
</reference>
<name>A0A518BYA9_9BACT</name>
<dbReference type="KEGG" id="mcad:Pan265_18220"/>
<dbReference type="SUPFAM" id="SSF69360">
    <property type="entry name" value="Cell wall binding repeat"/>
    <property type="match status" value="1"/>
</dbReference>
<proteinExistence type="predicted"/>
<accession>A0A518BYA9</accession>
<feature type="region of interest" description="Disordered" evidence="1">
    <location>
        <begin position="424"/>
        <end position="453"/>
    </location>
</feature>
<dbReference type="Pfam" id="PF14903">
    <property type="entry name" value="WG_beta_rep"/>
    <property type="match status" value="5"/>
</dbReference>
<dbReference type="EMBL" id="CP036280">
    <property type="protein sequence ID" value="QDU71963.1"/>
    <property type="molecule type" value="Genomic_DNA"/>
</dbReference>
<dbReference type="InterPro" id="IPR032774">
    <property type="entry name" value="WG_beta_rep"/>
</dbReference>
<evidence type="ECO:0000313" key="3">
    <source>
        <dbReference type="Proteomes" id="UP000320386"/>
    </source>
</evidence>